<dbReference type="GO" id="GO:0005524">
    <property type="term" value="F:ATP binding"/>
    <property type="evidence" value="ECO:0007669"/>
    <property type="project" value="UniProtKB-KW"/>
</dbReference>
<dbReference type="STRING" id="117157.SAMN04489717_4739"/>
<keyword evidence="3" id="KW-0067">ATP-binding</keyword>
<feature type="domain" description="ABC transporter" evidence="5">
    <location>
        <begin position="1"/>
        <end position="222"/>
    </location>
</feature>
<dbReference type="AlphaFoldDB" id="A0A1H1X160"/>
<dbReference type="GO" id="GO:0016887">
    <property type="term" value="F:ATP hydrolysis activity"/>
    <property type="evidence" value="ECO:0007669"/>
    <property type="project" value="InterPro"/>
</dbReference>
<evidence type="ECO:0000256" key="4">
    <source>
        <dbReference type="SAM" id="MobiDB-lite"/>
    </source>
</evidence>
<dbReference type="SUPFAM" id="SSF52540">
    <property type="entry name" value="P-loop containing nucleoside triphosphate hydrolases"/>
    <property type="match status" value="1"/>
</dbReference>
<dbReference type="Gene3D" id="3.40.50.300">
    <property type="entry name" value="P-loop containing nucleotide triphosphate hydrolases"/>
    <property type="match status" value="1"/>
</dbReference>
<evidence type="ECO:0000313" key="7">
    <source>
        <dbReference type="Proteomes" id="UP000198983"/>
    </source>
</evidence>
<evidence type="ECO:0000256" key="3">
    <source>
        <dbReference type="ARBA" id="ARBA00022840"/>
    </source>
</evidence>
<sequence>MRLEDVHARYAAGDDWVLRGVEAELRPGDTIVVTGHNGAGKSTLLRALAGLTPIGRGRVLDRPAVVGWLPDRFPTDQRFTAAGYLRAMGQVRGLGRTDADAVVARLAERLRLTPYLPVPLGELSQGTGRKVGLVQALLTRPGLLVLDEPWEGLDPPSQAELPALVGEVTEAGGICVITDHRGRSADLGPTRRWSVRDGRVEELPFAEASPDPAGAAGSPDPAGAAGSAGSAGSAEPWHVIEVVVRAHDPAAEVARLRAAGYDVRRVRGEA</sequence>
<name>A0A1H1X160_9ACTN</name>
<reference evidence="6 7" key="1">
    <citation type="submission" date="2016-10" db="EMBL/GenBank/DDBJ databases">
        <authorList>
            <person name="de Groot N.N."/>
        </authorList>
    </citation>
    <scope>NUCLEOTIDE SEQUENCE [LARGE SCALE GENOMIC DNA]</scope>
    <source>
        <strain evidence="6 7">DSM 22024</strain>
    </source>
</reference>
<dbReference type="InterPro" id="IPR003439">
    <property type="entry name" value="ABC_transporter-like_ATP-bd"/>
</dbReference>
<keyword evidence="7" id="KW-1185">Reference proteome</keyword>
<dbReference type="InterPro" id="IPR051782">
    <property type="entry name" value="ABC_Transporter_VariousFunc"/>
</dbReference>
<dbReference type="SMART" id="SM00382">
    <property type="entry name" value="AAA"/>
    <property type="match status" value="1"/>
</dbReference>
<dbReference type="EMBL" id="LT629732">
    <property type="protein sequence ID" value="SDT02279.1"/>
    <property type="molecule type" value="Genomic_DNA"/>
</dbReference>
<organism evidence="6 7">
    <name type="scientific">Actinopolymorpha singaporensis</name>
    <dbReference type="NCBI Taxonomy" id="117157"/>
    <lineage>
        <taxon>Bacteria</taxon>
        <taxon>Bacillati</taxon>
        <taxon>Actinomycetota</taxon>
        <taxon>Actinomycetes</taxon>
        <taxon>Propionibacteriales</taxon>
        <taxon>Actinopolymorphaceae</taxon>
        <taxon>Actinopolymorpha</taxon>
    </lineage>
</organism>
<evidence type="ECO:0000256" key="1">
    <source>
        <dbReference type="ARBA" id="ARBA00022448"/>
    </source>
</evidence>
<keyword evidence="2" id="KW-0547">Nucleotide-binding</keyword>
<proteinExistence type="predicted"/>
<dbReference type="Proteomes" id="UP000198983">
    <property type="component" value="Chromosome I"/>
</dbReference>
<dbReference type="InterPro" id="IPR027417">
    <property type="entry name" value="P-loop_NTPase"/>
</dbReference>
<protein>
    <submittedName>
        <fullName evidence="6">ABC-type multidrug transport system, ATPase component</fullName>
    </submittedName>
</protein>
<dbReference type="InterPro" id="IPR003593">
    <property type="entry name" value="AAA+_ATPase"/>
</dbReference>
<dbReference type="OrthoDB" id="5182800at2"/>
<dbReference type="PANTHER" id="PTHR42939">
    <property type="entry name" value="ABC TRANSPORTER ATP-BINDING PROTEIN ALBC-RELATED"/>
    <property type="match status" value="1"/>
</dbReference>
<gene>
    <name evidence="6" type="ORF">SAMN04489717_4739</name>
</gene>
<dbReference type="PROSITE" id="PS50893">
    <property type="entry name" value="ABC_TRANSPORTER_2"/>
    <property type="match status" value="1"/>
</dbReference>
<keyword evidence="1" id="KW-0813">Transport</keyword>
<dbReference type="Pfam" id="PF00005">
    <property type="entry name" value="ABC_tran"/>
    <property type="match status" value="1"/>
</dbReference>
<evidence type="ECO:0000259" key="5">
    <source>
        <dbReference type="PROSITE" id="PS50893"/>
    </source>
</evidence>
<dbReference type="PANTHER" id="PTHR42939:SF1">
    <property type="entry name" value="ABC TRANSPORTER ATP-BINDING PROTEIN ALBC-RELATED"/>
    <property type="match status" value="1"/>
</dbReference>
<evidence type="ECO:0000256" key="2">
    <source>
        <dbReference type="ARBA" id="ARBA00022741"/>
    </source>
</evidence>
<accession>A0A1H1X160</accession>
<evidence type="ECO:0000313" key="6">
    <source>
        <dbReference type="EMBL" id="SDT02279.1"/>
    </source>
</evidence>
<feature type="region of interest" description="Disordered" evidence="4">
    <location>
        <begin position="206"/>
        <end position="232"/>
    </location>
</feature>
<dbReference type="RefSeq" id="WP_092655782.1">
    <property type="nucleotide sequence ID" value="NZ_LT629732.1"/>
</dbReference>